<dbReference type="EMBL" id="LSRX01000416">
    <property type="protein sequence ID" value="OLP97906.1"/>
    <property type="molecule type" value="Genomic_DNA"/>
</dbReference>
<keyword evidence="3" id="KW-1185">Reference proteome</keyword>
<evidence type="ECO:0000313" key="3">
    <source>
        <dbReference type="Proteomes" id="UP000186817"/>
    </source>
</evidence>
<evidence type="ECO:0000256" key="1">
    <source>
        <dbReference type="SAM" id="MobiDB-lite"/>
    </source>
</evidence>
<proteinExistence type="predicted"/>
<sequence length="545" mass="59230">MRSLRGLAESWESTDTIRARVRASGSIFQRADGLPHANVKQCGIYSDVMKPLVKIVVGWWAQLVKKRPIFTVFQAECELSKFYRLCKVHVDMRLASLNLVEKMRMTMTALIILMLAMMMMAVMDPRIGSVDEDSSLRDSDVELLTSDDEDQSADVVLDDSASSHSGDAAMVAVSPDDVDTQPADVEDLESVTRRQQLGVRAGGALEKAVGEDGEDAEKAKPKNLKKPKGMKRPAACTKSSGKRAKDSADVKPGSSWDEEDELPAPTEVKPGSLRDQEDEVPAPTEVKLGSPNDQEDEMPAPISSHDQDEVPAPMVATKPKAKAKSKAKAKAGSKAKAKASSMVKAGKVAEEAEGESDGEQAASDDDFDKATVLFDPNPLHAAFYKGPEDVPFPPSSAEEDSEPEAVPEATGKGRGRGRGGRGRGRGKAGGVKDVAAPDAAPKRGKGGKGKRITNAEGERVTFAKRPMPQTQSSMNLKRFLGIRDAFNDIIRPRVSEAPSKQEDPFWTFCMAQWSEMKMTESLDFENLARRAAKKFLKEKLKLKPF</sequence>
<feature type="compositionally biased region" description="Basic residues" evidence="1">
    <location>
        <begin position="319"/>
        <end position="337"/>
    </location>
</feature>
<feature type="compositionally biased region" description="Acidic residues" evidence="1">
    <location>
        <begin position="351"/>
        <end position="367"/>
    </location>
</feature>
<dbReference type="OrthoDB" id="441289at2759"/>
<accession>A0A1Q9DRW4</accession>
<feature type="region of interest" description="Disordered" evidence="1">
    <location>
        <begin position="174"/>
        <end position="475"/>
    </location>
</feature>
<gene>
    <name evidence="2" type="ORF">AK812_SmicGene19714</name>
</gene>
<dbReference type="AlphaFoldDB" id="A0A1Q9DRW4"/>
<evidence type="ECO:0000313" key="2">
    <source>
        <dbReference type="EMBL" id="OLP97906.1"/>
    </source>
</evidence>
<feature type="region of interest" description="Disordered" evidence="1">
    <location>
        <begin position="147"/>
        <end position="166"/>
    </location>
</feature>
<reference evidence="2 3" key="1">
    <citation type="submission" date="2016-02" db="EMBL/GenBank/DDBJ databases">
        <title>Genome analysis of coral dinoflagellate symbionts highlights evolutionary adaptations to a symbiotic lifestyle.</title>
        <authorList>
            <person name="Aranda M."/>
            <person name="Li Y."/>
            <person name="Liew Y.J."/>
            <person name="Baumgarten S."/>
            <person name="Simakov O."/>
            <person name="Wilson M."/>
            <person name="Piel J."/>
            <person name="Ashoor H."/>
            <person name="Bougouffa S."/>
            <person name="Bajic V.B."/>
            <person name="Ryu T."/>
            <person name="Ravasi T."/>
            <person name="Bayer T."/>
            <person name="Micklem G."/>
            <person name="Kim H."/>
            <person name="Bhak J."/>
            <person name="Lajeunesse T.C."/>
            <person name="Voolstra C.R."/>
        </authorList>
    </citation>
    <scope>NUCLEOTIDE SEQUENCE [LARGE SCALE GENOMIC DNA]</scope>
    <source>
        <strain evidence="2 3">CCMP2467</strain>
    </source>
</reference>
<comment type="caution">
    <text evidence="2">The sequence shown here is derived from an EMBL/GenBank/DDBJ whole genome shotgun (WGS) entry which is preliminary data.</text>
</comment>
<feature type="compositionally biased region" description="Basic residues" evidence="1">
    <location>
        <begin position="442"/>
        <end position="451"/>
    </location>
</feature>
<feature type="compositionally biased region" description="Low complexity" evidence="1">
    <location>
        <begin position="153"/>
        <end position="166"/>
    </location>
</feature>
<name>A0A1Q9DRW4_SYMMI</name>
<dbReference type="Proteomes" id="UP000186817">
    <property type="component" value="Unassembled WGS sequence"/>
</dbReference>
<feature type="compositionally biased region" description="Acidic residues" evidence="1">
    <location>
        <begin position="176"/>
        <end position="189"/>
    </location>
</feature>
<organism evidence="2 3">
    <name type="scientific">Symbiodinium microadriaticum</name>
    <name type="common">Dinoflagellate</name>
    <name type="synonym">Zooxanthella microadriatica</name>
    <dbReference type="NCBI Taxonomy" id="2951"/>
    <lineage>
        <taxon>Eukaryota</taxon>
        <taxon>Sar</taxon>
        <taxon>Alveolata</taxon>
        <taxon>Dinophyceae</taxon>
        <taxon>Suessiales</taxon>
        <taxon>Symbiodiniaceae</taxon>
        <taxon>Symbiodinium</taxon>
    </lineage>
</organism>
<feature type="compositionally biased region" description="Basic residues" evidence="1">
    <location>
        <begin position="221"/>
        <end position="231"/>
    </location>
</feature>
<protein>
    <submittedName>
        <fullName evidence="2">Uncharacterized protein</fullName>
    </submittedName>
</protein>
<feature type="compositionally biased region" description="Basic residues" evidence="1">
    <location>
        <begin position="413"/>
        <end position="426"/>
    </location>
</feature>